<dbReference type="PANTHER" id="PTHR34405">
    <property type="entry name" value="CRISPR-ASSOCIATED ENDORIBONUCLEASE CAS2"/>
    <property type="match status" value="1"/>
</dbReference>
<evidence type="ECO:0000256" key="1">
    <source>
        <dbReference type="ARBA" id="ARBA00001946"/>
    </source>
</evidence>
<dbReference type="EMBL" id="FNAP01000003">
    <property type="protein sequence ID" value="SDE09355.1"/>
    <property type="molecule type" value="Genomic_DNA"/>
</dbReference>
<dbReference type="OrthoDB" id="9798176at2"/>
<dbReference type="HAMAP" id="MF_01471">
    <property type="entry name" value="Cas2"/>
    <property type="match status" value="1"/>
</dbReference>
<keyword evidence="4 9" id="KW-0479">Metal-binding</keyword>
<evidence type="ECO:0000256" key="7">
    <source>
        <dbReference type="ARBA" id="ARBA00022842"/>
    </source>
</evidence>
<dbReference type="GO" id="GO:0046872">
    <property type="term" value="F:metal ion binding"/>
    <property type="evidence" value="ECO:0007669"/>
    <property type="project" value="UniProtKB-UniRule"/>
</dbReference>
<keyword evidence="5 9" id="KW-0255">Endonuclease</keyword>
<evidence type="ECO:0000256" key="5">
    <source>
        <dbReference type="ARBA" id="ARBA00022759"/>
    </source>
</evidence>
<reference evidence="10 11" key="1">
    <citation type="submission" date="2016-10" db="EMBL/GenBank/DDBJ databases">
        <authorList>
            <person name="de Groot N.N."/>
        </authorList>
    </citation>
    <scope>NUCLEOTIDE SEQUENCE [LARGE SCALE GENOMIC DNA]</scope>
    <source>
        <strain evidence="10 11">ATCC 700224</strain>
    </source>
</reference>
<comment type="subunit">
    <text evidence="9">Homodimer, forms a heterotetramer with a Cas1 homodimer.</text>
</comment>
<dbReference type="Proteomes" id="UP000199412">
    <property type="component" value="Unassembled WGS sequence"/>
</dbReference>
<comment type="cofactor">
    <cofactor evidence="1 9">
        <name>Mg(2+)</name>
        <dbReference type="ChEBI" id="CHEBI:18420"/>
    </cofactor>
</comment>
<dbReference type="AlphaFoldDB" id="A0A1G7A5N0"/>
<evidence type="ECO:0000256" key="4">
    <source>
        <dbReference type="ARBA" id="ARBA00022723"/>
    </source>
</evidence>
<dbReference type="Pfam" id="PF09827">
    <property type="entry name" value="CRISPR_Cas2"/>
    <property type="match status" value="1"/>
</dbReference>
<dbReference type="GO" id="GO:0016787">
    <property type="term" value="F:hydrolase activity"/>
    <property type="evidence" value="ECO:0007669"/>
    <property type="project" value="UniProtKB-KW"/>
</dbReference>
<protein>
    <recommendedName>
        <fullName evidence="9">CRISPR-associated endoribonuclease Cas2</fullName>
        <ecNumber evidence="9">3.1.-.-</ecNumber>
    </recommendedName>
</protein>
<evidence type="ECO:0000313" key="11">
    <source>
        <dbReference type="Proteomes" id="UP000199412"/>
    </source>
</evidence>
<dbReference type="NCBIfam" id="TIGR01573">
    <property type="entry name" value="cas2"/>
    <property type="match status" value="1"/>
</dbReference>
<keyword evidence="7 9" id="KW-0460">Magnesium</keyword>
<comment type="similarity">
    <text evidence="2 9">Belongs to the CRISPR-associated endoribonuclease Cas2 protein family.</text>
</comment>
<dbReference type="RefSeq" id="WP_092783694.1">
    <property type="nucleotide sequence ID" value="NZ_FNAP01000003.1"/>
</dbReference>
<comment type="function">
    <text evidence="9">CRISPR (clustered regularly interspaced short palindromic repeat), is an adaptive immune system that provides protection against mobile genetic elements (viruses, transposable elements and conjugative plasmids). CRISPR clusters contain sequences complementary to antecedent mobile elements and target invading nucleic acids. CRISPR clusters are transcribed and processed into CRISPR RNA (crRNA). Functions as a ssRNA-specific endoribonuclease. Involved in the integration of spacer DNA into the CRISPR cassette.</text>
</comment>
<evidence type="ECO:0000313" key="10">
    <source>
        <dbReference type="EMBL" id="SDE09355.1"/>
    </source>
</evidence>
<gene>
    <name evidence="9" type="primary">cas2</name>
    <name evidence="10" type="ORF">SAMN05421720_103158</name>
</gene>
<dbReference type="GO" id="GO:0051607">
    <property type="term" value="P:defense response to virus"/>
    <property type="evidence" value="ECO:0007669"/>
    <property type="project" value="UniProtKB-UniRule"/>
</dbReference>
<dbReference type="GO" id="GO:0004521">
    <property type="term" value="F:RNA endonuclease activity"/>
    <property type="evidence" value="ECO:0007669"/>
    <property type="project" value="InterPro"/>
</dbReference>
<accession>A0A1G7A5N0</accession>
<proteinExistence type="inferred from homology"/>
<dbReference type="Gene3D" id="3.30.70.240">
    <property type="match status" value="1"/>
</dbReference>
<dbReference type="InterPro" id="IPR021127">
    <property type="entry name" value="CRISPR_associated_Cas2"/>
</dbReference>
<dbReference type="STRING" id="69960.SAMN05421720_103158"/>
<keyword evidence="3 9" id="KW-0540">Nuclease</keyword>
<evidence type="ECO:0000256" key="3">
    <source>
        <dbReference type="ARBA" id="ARBA00022722"/>
    </source>
</evidence>
<feature type="binding site" evidence="9">
    <location>
        <position position="15"/>
    </location>
    <ligand>
        <name>Mg(2+)</name>
        <dbReference type="ChEBI" id="CHEBI:18420"/>
        <note>catalytic</note>
    </ligand>
</feature>
<evidence type="ECO:0000256" key="6">
    <source>
        <dbReference type="ARBA" id="ARBA00022801"/>
    </source>
</evidence>
<dbReference type="SUPFAM" id="SSF143430">
    <property type="entry name" value="TTP0101/SSO1404-like"/>
    <property type="match status" value="1"/>
</dbReference>
<keyword evidence="11" id="KW-1185">Reference proteome</keyword>
<evidence type="ECO:0000256" key="8">
    <source>
        <dbReference type="ARBA" id="ARBA00023118"/>
    </source>
</evidence>
<sequence length="100" mass="11359">MAAPTDEHLYIITYDIADQKRWRQVWKVMNGYGEWLQLSVFQCRLSRKRLVQVRGALAEIIETGADHVLILDLGPADAVKPRMESLGKTVAVVERTPIIV</sequence>
<keyword evidence="6 9" id="KW-0378">Hydrolase</keyword>
<evidence type="ECO:0000256" key="9">
    <source>
        <dbReference type="HAMAP-Rule" id="MF_01471"/>
    </source>
</evidence>
<name>A0A1G7A5N0_9PROT</name>
<dbReference type="GO" id="GO:0043571">
    <property type="term" value="P:maintenance of CRISPR repeat elements"/>
    <property type="evidence" value="ECO:0007669"/>
    <property type="project" value="UniProtKB-UniRule"/>
</dbReference>
<evidence type="ECO:0000256" key="2">
    <source>
        <dbReference type="ARBA" id="ARBA00009959"/>
    </source>
</evidence>
<dbReference type="CDD" id="cd09725">
    <property type="entry name" value="Cas2_I_II_III"/>
    <property type="match status" value="1"/>
</dbReference>
<keyword evidence="8 9" id="KW-0051">Antiviral defense</keyword>
<dbReference type="InterPro" id="IPR019199">
    <property type="entry name" value="Virulence_VapD/CRISPR_Cas2"/>
</dbReference>
<dbReference type="PANTHER" id="PTHR34405:SF3">
    <property type="entry name" value="CRISPR-ASSOCIATED ENDORIBONUCLEASE CAS2 3"/>
    <property type="match status" value="1"/>
</dbReference>
<dbReference type="EC" id="3.1.-.-" evidence="9"/>
<organism evidence="10 11">
    <name type="scientific">Rhodospira trueperi</name>
    <dbReference type="NCBI Taxonomy" id="69960"/>
    <lineage>
        <taxon>Bacteria</taxon>
        <taxon>Pseudomonadati</taxon>
        <taxon>Pseudomonadota</taxon>
        <taxon>Alphaproteobacteria</taxon>
        <taxon>Rhodospirillales</taxon>
        <taxon>Rhodospirillaceae</taxon>
        <taxon>Rhodospira</taxon>
    </lineage>
</organism>